<feature type="region of interest" description="Disordered" evidence="2">
    <location>
        <begin position="1"/>
        <end position="89"/>
    </location>
</feature>
<organism evidence="5 6">
    <name type="scientific">Debaryomyces fabryi</name>
    <dbReference type="NCBI Taxonomy" id="58627"/>
    <lineage>
        <taxon>Eukaryota</taxon>
        <taxon>Fungi</taxon>
        <taxon>Dikarya</taxon>
        <taxon>Ascomycota</taxon>
        <taxon>Saccharomycotina</taxon>
        <taxon>Pichiomycetes</taxon>
        <taxon>Debaryomycetaceae</taxon>
        <taxon>Debaryomyces</taxon>
    </lineage>
</organism>
<evidence type="ECO:0000313" key="5">
    <source>
        <dbReference type="EMBL" id="KSA02880.1"/>
    </source>
</evidence>
<accession>A0A0V1Q318</accession>
<evidence type="ECO:0000259" key="4">
    <source>
        <dbReference type="SMART" id="SM01042"/>
    </source>
</evidence>
<feature type="domain" description="Brl1/Brr6" evidence="4">
    <location>
        <begin position="205"/>
        <end position="341"/>
    </location>
</feature>
<dbReference type="GeneID" id="26838369"/>
<dbReference type="SMART" id="SM01042">
    <property type="entry name" value="Brr6_like_C_C"/>
    <property type="match status" value="1"/>
</dbReference>
<dbReference type="GO" id="GO:0031965">
    <property type="term" value="C:nuclear membrane"/>
    <property type="evidence" value="ECO:0007669"/>
    <property type="project" value="InterPro"/>
</dbReference>
<feature type="compositionally biased region" description="Polar residues" evidence="2">
    <location>
        <begin position="54"/>
        <end position="64"/>
    </location>
</feature>
<dbReference type="AlphaFoldDB" id="A0A0V1Q318"/>
<feature type="transmembrane region" description="Helical" evidence="3">
    <location>
        <begin position="207"/>
        <end position="229"/>
    </location>
</feature>
<dbReference type="Pfam" id="PF10104">
    <property type="entry name" value="Brr6_like_C_C"/>
    <property type="match status" value="1"/>
</dbReference>
<proteinExistence type="predicted"/>
<evidence type="ECO:0000256" key="2">
    <source>
        <dbReference type="SAM" id="MobiDB-lite"/>
    </source>
</evidence>
<evidence type="ECO:0000313" key="6">
    <source>
        <dbReference type="Proteomes" id="UP000054251"/>
    </source>
</evidence>
<keyword evidence="1" id="KW-0175">Coiled coil</keyword>
<dbReference type="InterPro" id="IPR040202">
    <property type="entry name" value="Brl1/Brr6"/>
</dbReference>
<feature type="compositionally biased region" description="Polar residues" evidence="2">
    <location>
        <begin position="33"/>
        <end position="43"/>
    </location>
</feature>
<comment type="caution">
    <text evidence="5">The sequence shown here is derived from an EMBL/GenBank/DDBJ whole genome shotgun (WGS) entry which is preliminary data.</text>
</comment>
<dbReference type="GO" id="GO:0055088">
    <property type="term" value="P:lipid homeostasis"/>
    <property type="evidence" value="ECO:0007669"/>
    <property type="project" value="InterPro"/>
</dbReference>
<protein>
    <recommendedName>
        <fullName evidence="4">Brl1/Brr6 domain-containing protein</fullName>
    </recommendedName>
</protein>
<dbReference type="EMBL" id="LMYN01000018">
    <property type="protein sequence ID" value="KSA02880.1"/>
    <property type="molecule type" value="Genomic_DNA"/>
</dbReference>
<dbReference type="OrthoDB" id="5961at2759"/>
<keyword evidence="3" id="KW-0472">Membrane</keyword>
<name>A0A0V1Q318_9ASCO</name>
<keyword evidence="6" id="KW-1185">Reference proteome</keyword>
<dbReference type="GO" id="GO:0006998">
    <property type="term" value="P:nuclear envelope organization"/>
    <property type="evidence" value="ECO:0007669"/>
    <property type="project" value="InterPro"/>
</dbReference>
<dbReference type="PANTHER" id="PTHR28136:SF1">
    <property type="entry name" value="NUCLEUS EXPORT PROTEIN BRL1"/>
    <property type="match status" value="1"/>
</dbReference>
<feature type="coiled-coil region" evidence="1">
    <location>
        <begin position="351"/>
        <end position="385"/>
    </location>
</feature>
<reference evidence="5 6" key="1">
    <citation type="submission" date="2015-11" db="EMBL/GenBank/DDBJ databases">
        <title>The genome of Debaryomyces fabryi.</title>
        <authorList>
            <person name="Tafer H."/>
            <person name="Lopandic K."/>
        </authorList>
    </citation>
    <scope>NUCLEOTIDE SEQUENCE [LARGE SCALE GENOMIC DNA]</scope>
    <source>
        <strain evidence="5 6">CBS 789</strain>
    </source>
</reference>
<gene>
    <name evidence="5" type="ORF">AC631_01360</name>
</gene>
<keyword evidence="3" id="KW-1133">Transmembrane helix</keyword>
<dbReference type="Proteomes" id="UP000054251">
    <property type="component" value="Unassembled WGS sequence"/>
</dbReference>
<feature type="transmembrane region" description="Helical" evidence="3">
    <location>
        <begin position="319"/>
        <end position="340"/>
    </location>
</feature>
<feature type="compositionally biased region" description="Low complexity" evidence="2">
    <location>
        <begin position="1"/>
        <end position="20"/>
    </location>
</feature>
<dbReference type="RefSeq" id="XP_015468982.1">
    <property type="nucleotide sequence ID" value="XM_015610190.1"/>
</dbReference>
<sequence>MSDESSSFNLSFLSPSTFNSGSTSRAEIKLVSTPINSKKNANELSPVDLDEITKNSNPRTPNSKNDVKQDKLHSILKSGRNKSSSRRQLEEYSITESLLKKHPELKLAAKNGDINPVKGARVIFSPTKEVLSYRNDYFDDYSEEESVSNLRKIRKNKSKNNYDEDRTIDLTNENNNDNKDTATEAKEKTSILSKIVSDPNIPYVLSLYLQLLFNLLLIGTILYLLFIFIRTIKSDISHKLETYTSDAIQEISLCSREYYRNKCSIEDGQTRVPALEKACTMWSKCMNRDPQLIGKSKITAETFADIVNGFVKPITWKSLFFMNFMIFGSLFITNIALGSYRNSSAFTNASKKELTEMQKEYEKKFEEQNKLLLEYRNQLRDQNDTSMNNTNSFITTYAGNTPNMNRIHPSQSYNQIMLHDHNNTHSYASPVLNRNNPYK</sequence>
<evidence type="ECO:0000256" key="3">
    <source>
        <dbReference type="SAM" id="Phobius"/>
    </source>
</evidence>
<evidence type="ECO:0000256" key="1">
    <source>
        <dbReference type="SAM" id="Coils"/>
    </source>
</evidence>
<keyword evidence="3" id="KW-0812">Transmembrane</keyword>
<dbReference type="PANTHER" id="PTHR28136">
    <property type="entry name" value="NUCLEUS EXPORT PROTEIN BRR6"/>
    <property type="match status" value="1"/>
</dbReference>
<dbReference type="InterPro" id="IPR018767">
    <property type="entry name" value="Brl1/Brr6_dom"/>
</dbReference>